<keyword evidence="1" id="KW-1133">Transmembrane helix</keyword>
<protein>
    <submittedName>
        <fullName evidence="2">Uncharacterized protein</fullName>
    </submittedName>
</protein>
<name>A0A3B9IRB2_9PROT</name>
<comment type="caution">
    <text evidence="2">The sequence shown here is derived from an EMBL/GenBank/DDBJ whole genome shotgun (WGS) entry which is preliminary data.</text>
</comment>
<proteinExistence type="predicted"/>
<sequence length="72" mass="8629">MEIYIKSMFLSGFIYIAMQYSMYLNKMAYPNGFSWWRKHFGMFTKEGVRVNTIVFPQIFIMVLMFDALVGDY</sequence>
<dbReference type="EMBL" id="DMAI01000340">
    <property type="protein sequence ID" value="HAE49843.1"/>
    <property type="molecule type" value="Genomic_DNA"/>
</dbReference>
<dbReference type="AlphaFoldDB" id="A0A3B9IRB2"/>
<dbReference type="Proteomes" id="UP000257706">
    <property type="component" value="Unassembled WGS sequence"/>
</dbReference>
<gene>
    <name evidence="2" type="ORF">DCK97_20735</name>
</gene>
<organism evidence="2 3">
    <name type="scientific">Tistrella mobilis</name>
    <dbReference type="NCBI Taxonomy" id="171437"/>
    <lineage>
        <taxon>Bacteria</taxon>
        <taxon>Pseudomonadati</taxon>
        <taxon>Pseudomonadota</taxon>
        <taxon>Alphaproteobacteria</taxon>
        <taxon>Geminicoccales</taxon>
        <taxon>Geminicoccaceae</taxon>
        <taxon>Tistrella</taxon>
    </lineage>
</organism>
<evidence type="ECO:0000313" key="2">
    <source>
        <dbReference type="EMBL" id="HAE49843.1"/>
    </source>
</evidence>
<feature type="transmembrane region" description="Helical" evidence="1">
    <location>
        <begin position="48"/>
        <end position="69"/>
    </location>
</feature>
<evidence type="ECO:0000256" key="1">
    <source>
        <dbReference type="SAM" id="Phobius"/>
    </source>
</evidence>
<keyword evidence="1" id="KW-0812">Transmembrane</keyword>
<accession>A0A3B9IRB2</accession>
<keyword evidence="1" id="KW-0472">Membrane</keyword>
<reference evidence="2 3" key="1">
    <citation type="journal article" date="2018" name="Nat. Biotechnol.">
        <title>A standardized bacterial taxonomy based on genome phylogeny substantially revises the tree of life.</title>
        <authorList>
            <person name="Parks D.H."/>
            <person name="Chuvochina M."/>
            <person name="Waite D.W."/>
            <person name="Rinke C."/>
            <person name="Skarshewski A."/>
            <person name="Chaumeil P.A."/>
            <person name="Hugenholtz P."/>
        </authorList>
    </citation>
    <scope>NUCLEOTIDE SEQUENCE [LARGE SCALE GENOMIC DNA]</scope>
    <source>
        <strain evidence="2">UBA8739</strain>
    </source>
</reference>
<evidence type="ECO:0000313" key="3">
    <source>
        <dbReference type="Proteomes" id="UP000257706"/>
    </source>
</evidence>